<dbReference type="EMBL" id="MN739056">
    <property type="protein sequence ID" value="QHS86473.1"/>
    <property type="molecule type" value="Genomic_DNA"/>
</dbReference>
<proteinExistence type="predicted"/>
<protein>
    <submittedName>
        <fullName evidence="1">Uncharacterized protein</fullName>
    </submittedName>
</protein>
<reference evidence="1" key="1">
    <citation type="journal article" date="2020" name="Nature">
        <title>Giant virus diversity and host interactions through global metagenomics.</title>
        <authorList>
            <person name="Schulz F."/>
            <person name="Roux S."/>
            <person name="Paez-Espino D."/>
            <person name="Jungbluth S."/>
            <person name="Walsh D.A."/>
            <person name="Denef V.J."/>
            <person name="McMahon K.D."/>
            <person name="Konstantinidis K.T."/>
            <person name="Eloe-Fadrosh E.A."/>
            <person name="Kyrpides N.C."/>
            <person name="Woyke T."/>
        </authorList>
    </citation>
    <scope>NUCLEOTIDE SEQUENCE</scope>
    <source>
        <strain evidence="1">GVMAG-M-3300009187-29</strain>
    </source>
</reference>
<organism evidence="1">
    <name type="scientific">viral metagenome</name>
    <dbReference type="NCBI Taxonomy" id="1070528"/>
    <lineage>
        <taxon>unclassified sequences</taxon>
        <taxon>metagenomes</taxon>
        <taxon>organismal metagenomes</taxon>
    </lineage>
</organism>
<evidence type="ECO:0000313" key="1">
    <source>
        <dbReference type="EMBL" id="QHS86473.1"/>
    </source>
</evidence>
<sequence>MDNSSTKYTCKYCLTAYKEKFNYDRHVGFCEFSFKSTKEIENEIEAFDKSPTIGELFCYVKELSVRVIKLEKENAQLKQFASKQRKRIDVLDWLNNRYDYIPEIDFTGWMTSIAVEAYLEQVFEYDLLTALLKCFDNCFENLDKLPIRAFSQKTNIFYVYDKYTVDQEQKHGWYQISNKQLDKWFSFIAQKLVAEFKNWYEVNKTRIDSDEQVREQYYDNFQKVLGGKMCDSTRNHRLRQACYTKLKQNLKNVVEFEFV</sequence>
<dbReference type="AlphaFoldDB" id="A0A6C0B4Q5"/>
<name>A0A6C0B4Q5_9ZZZZ</name>
<accession>A0A6C0B4Q5</accession>